<feature type="compositionally biased region" description="Basic residues" evidence="1">
    <location>
        <begin position="36"/>
        <end position="45"/>
    </location>
</feature>
<dbReference type="InterPro" id="IPR008816">
    <property type="entry name" value="Gly_zipper_2TM_dom"/>
</dbReference>
<feature type="compositionally biased region" description="Polar residues" evidence="1">
    <location>
        <begin position="79"/>
        <end position="94"/>
    </location>
</feature>
<name>A0A5N6KQ69_9ROSI</name>
<evidence type="ECO:0000259" key="2">
    <source>
        <dbReference type="Pfam" id="PF05433"/>
    </source>
</evidence>
<evidence type="ECO:0000256" key="1">
    <source>
        <dbReference type="SAM" id="MobiDB-lite"/>
    </source>
</evidence>
<sequence>MAAELGLTALHDGLEKVPDDVWHKIPYFCPPEEKEKKKKEKRNSKGRRDSKQQDSKQRPKRASRTRSYSASDAERRRLSSNSKKVPSDIASETSGARPAASHAAAAAAAAAAASAQPHAAAAAAAAPPNIGVAFTDPFIPPNPAPLDGYSDGPAPAFIPAPAPAPSQSAPSAQQYIPHSQAYSQAQQSYQGPRHSVATSAPMSTPGPASGQQPYFPPPPRGDEYARSSYDPSRYQPASDYAPRDSRGGPNDEAVGNYYGGDDRYGGRAASADPYSRHGRSSRYDDYDDDDRDDRSRHRRSKSKSSRHSDKEGGERGLMDKVHNRFDTTDGALGSSALGAVVGGIIGHKFGKGPLATVAGAAIGGIGVNAWEAHRHHQKDRNMERSLEKHSGRRSGSADAVDSRTRKDIEYYGARADDDRVSRRASGRYSGDPYDEESDQGYDSGEDRRRRKRSSSRRRRDDEYGR</sequence>
<comment type="caution">
    <text evidence="3">The sequence shown here is derived from an EMBL/GenBank/DDBJ whole genome shotgun (WGS) entry which is preliminary data.</text>
</comment>
<feature type="compositionally biased region" description="Low complexity" evidence="1">
    <location>
        <begin position="165"/>
        <end position="190"/>
    </location>
</feature>
<proteinExistence type="predicted"/>
<feature type="domain" description="Glycine zipper 2TM" evidence="2">
    <location>
        <begin position="335"/>
        <end position="369"/>
    </location>
</feature>
<dbReference type="AlphaFoldDB" id="A0A5N6KQ69"/>
<feature type="region of interest" description="Disordered" evidence="1">
    <location>
        <begin position="373"/>
        <end position="465"/>
    </location>
</feature>
<feature type="compositionally biased region" description="Basic residues" evidence="1">
    <location>
        <begin position="296"/>
        <end position="305"/>
    </location>
</feature>
<gene>
    <name evidence="3" type="ORF">FH972_021527</name>
</gene>
<reference evidence="3 4" key="1">
    <citation type="submission" date="2019-06" db="EMBL/GenBank/DDBJ databases">
        <title>A chromosomal-level reference genome of Carpinus fangiana (Coryloideae, Betulaceae).</title>
        <authorList>
            <person name="Yang X."/>
            <person name="Wang Z."/>
            <person name="Zhang L."/>
            <person name="Hao G."/>
            <person name="Liu J."/>
            <person name="Yang Y."/>
        </authorList>
    </citation>
    <scope>NUCLEOTIDE SEQUENCE [LARGE SCALE GENOMIC DNA]</scope>
    <source>
        <strain evidence="3">Cfa_2016G</strain>
        <tissue evidence="3">Leaf</tissue>
    </source>
</reference>
<evidence type="ECO:0000313" key="3">
    <source>
        <dbReference type="EMBL" id="KAB8337225.1"/>
    </source>
</evidence>
<organism evidence="3 4">
    <name type="scientific">Carpinus fangiana</name>
    <dbReference type="NCBI Taxonomy" id="176857"/>
    <lineage>
        <taxon>Eukaryota</taxon>
        <taxon>Viridiplantae</taxon>
        <taxon>Streptophyta</taxon>
        <taxon>Embryophyta</taxon>
        <taxon>Tracheophyta</taxon>
        <taxon>Spermatophyta</taxon>
        <taxon>Magnoliopsida</taxon>
        <taxon>eudicotyledons</taxon>
        <taxon>Gunneridae</taxon>
        <taxon>Pentapetalae</taxon>
        <taxon>rosids</taxon>
        <taxon>fabids</taxon>
        <taxon>Fagales</taxon>
        <taxon>Betulaceae</taxon>
        <taxon>Carpinus</taxon>
    </lineage>
</organism>
<accession>A0A5N6KQ69</accession>
<dbReference type="EMBL" id="VIBQ01000009">
    <property type="protein sequence ID" value="KAB8337225.1"/>
    <property type="molecule type" value="Genomic_DNA"/>
</dbReference>
<feature type="compositionally biased region" description="Low complexity" evidence="1">
    <location>
        <begin position="96"/>
        <end position="128"/>
    </location>
</feature>
<dbReference type="Pfam" id="PF05433">
    <property type="entry name" value="Rick_17kDa_Anti"/>
    <property type="match status" value="1"/>
</dbReference>
<feature type="compositionally biased region" description="Basic and acidic residues" evidence="1">
    <location>
        <begin position="306"/>
        <end position="327"/>
    </location>
</feature>
<keyword evidence="4" id="KW-1185">Reference proteome</keyword>
<protein>
    <recommendedName>
        <fullName evidence="2">Glycine zipper 2TM domain-containing protein</fullName>
    </recommendedName>
</protein>
<feature type="compositionally biased region" description="Basic and acidic residues" evidence="1">
    <location>
        <begin position="379"/>
        <end position="389"/>
    </location>
</feature>
<dbReference type="Proteomes" id="UP000327013">
    <property type="component" value="Unassembled WGS sequence"/>
</dbReference>
<feature type="compositionally biased region" description="Basic and acidic residues" evidence="1">
    <location>
        <begin position="400"/>
        <end position="421"/>
    </location>
</feature>
<feature type="region of interest" description="Disordered" evidence="1">
    <location>
        <begin position="24"/>
        <end position="333"/>
    </location>
</feature>
<feature type="compositionally biased region" description="Basic residues" evidence="1">
    <location>
        <begin position="448"/>
        <end position="457"/>
    </location>
</feature>
<evidence type="ECO:0000313" key="4">
    <source>
        <dbReference type="Proteomes" id="UP000327013"/>
    </source>
</evidence>
<feature type="compositionally biased region" description="Basic and acidic residues" evidence="1">
    <location>
        <begin position="46"/>
        <end position="57"/>
    </location>
</feature>